<dbReference type="EMBL" id="JH597755">
    <property type="protein sequence ID" value="EHP71253.1"/>
    <property type="molecule type" value="Genomic_DNA"/>
</dbReference>
<keyword evidence="1" id="KW-0812">Transmembrane</keyword>
<feature type="transmembrane region" description="Helical" evidence="1">
    <location>
        <begin position="525"/>
        <end position="544"/>
    </location>
</feature>
<evidence type="ECO:0000313" key="3">
    <source>
        <dbReference type="Proteomes" id="UP000003980"/>
    </source>
</evidence>
<evidence type="ECO:0000313" key="2">
    <source>
        <dbReference type="EMBL" id="EHP71253.1"/>
    </source>
</evidence>
<keyword evidence="1" id="KW-1133">Transmembrane helix</keyword>
<gene>
    <name evidence="2" type="ORF">MetMK1DRAFT_00000620</name>
</gene>
<organism evidence="2 3">
    <name type="scientific">Metallosphaera yellowstonensis MK1</name>
    <dbReference type="NCBI Taxonomy" id="671065"/>
    <lineage>
        <taxon>Archaea</taxon>
        <taxon>Thermoproteota</taxon>
        <taxon>Thermoprotei</taxon>
        <taxon>Sulfolobales</taxon>
        <taxon>Sulfolobaceae</taxon>
        <taxon>Metallosphaera</taxon>
    </lineage>
</organism>
<feature type="transmembrane region" description="Helical" evidence="1">
    <location>
        <begin position="36"/>
        <end position="54"/>
    </location>
</feature>
<dbReference type="HOGENOM" id="CLU_477045_0_0_2"/>
<evidence type="ECO:0000256" key="1">
    <source>
        <dbReference type="SAM" id="Phobius"/>
    </source>
</evidence>
<reference evidence="2 3" key="1">
    <citation type="submission" date="2012-01" db="EMBL/GenBank/DDBJ databases">
        <title>Improved High-Quality Draft sequence of Metallosphaera yellowstonensis MK1.</title>
        <authorList>
            <consortium name="US DOE Joint Genome Institute"/>
            <person name="Lucas S."/>
            <person name="Han J."/>
            <person name="Cheng J.-F."/>
            <person name="Goodwin L."/>
            <person name="Pitluck S."/>
            <person name="Peters L."/>
            <person name="Teshima H."/>
            <person name="Detter J.C."/>
            <person name="Han C."/>
            <person name="Tapia R."/>
            <person name="Land M."/>
            <person name="Hauser L."/>
            <person name="Kyrpides N."/>
            <person name="Kozubal M."/>
            <person name="Macur R.E."/>
            <person name="Jay Z."/>
            <person name="Inskeep W."/>
            <person name="Woyke T."/>
        </authorList>
    </citation>
    <scope>NUCLEOTIDE SEQUENCE [LARGE SCALE GENOMIC DNA]</scope>
    <source>
        <strain evidence="2 3">MK1</strain>
    </source>
</reference>
<dbReference type="STRING" id="671065.MetMK1DRAFT_00000620"/>
<dbReference type="Proteomes" id="UP000003980">
    <property type="component" value="Unassembled WGS sequence"/>
</dbReference>
<keyword evidence="3" id="KW-1185">Reference proteome</keyword>
<feature type="transmembrane region" description="Helical" evidence="1">
    <location>
        <begin position="66"/>
        <end position="86"/>
    </location>
</feature>
<name>H2C0J1_9CREN</name>
<sequence>MDSVISLPKETLGIIALLLVLITSTLIFILRPELYLSLYVITFSAVLLFTIYFVKFSSLILRREVLIGILFIVLIAISFIGSLNSFGIKAGYSSEQYVGRYLNPKPNTYPILEYFSTIIRNDDINATPPLLYICPSLIDPINSTFHDIIALLILENRSHYLHNQFLTYLSEGNFQLSIQVGRELIATYNEFAPIFLNTRYNLEYLREYSTVNGYYDVLYKIDKINATVSSYVHDAQTYYELIKDISNYSTYKVQLEIHFPDKIPVRQNITLVGQVYSKIGHNETGKVIIEYLNYTETVPVKEGLFTFELYVPIYVTHLTVRIFYTGSPPYLPNFTKFQVRTDVIVTKFNVSLINRTAPITGSLDIVGSVSGANRTLLIKIFNYSRSYVVAGNFSVRFPLPYNLSNSSYPVNFYVLSQGSYSPANATLYFRPILLSTNVSTTISKYWVIPLPLVVSGTVSGENLSLNGVKVFIFVGNQRFEGTITNGHFRVIIPPKLTTLYGKQIIYIKTDPQYYYYSQTYEGSTLIINPLIYIFIILISSLLLFRAKKNKSDERKSSELIEGKIVRGRVDE</sequence>
<keyword evidence="1" id="KW-0472">Membrane</keyword>
<protein>
    <submittedName>
        <fullName evidence="2">Uncharacterized protein</fullName>
    </submittedName>
</protein>
<feature type="transmembrane region" description="Helical" evidence="1">
    <location>
        <begin position="12"/>
        <end position="30"/>
    </location>
</feature>
<proteinExistence type="predicted"/>
<accession>H2C0J1</accession>
<dbReference type="AlphaFoldDB" id="H2C0J1"/>